<dbReference type="EMBL" id="JAAHFQ010000213">
    <property type="protein sequence ID" value="NER28431.1"/>
    <property type="molecule type" value="Genomic_DNA"/>
</dbReference>
<name>A0A6B3NFP3_9CYAN</name>
<reference evidence="1" key="1">
    <citation type="submission" date="2019-11" db="EMBL/GenBank/DDBJ databases">
        <title>Genomic insights into an expanded diversity of filamentous marine cyanobacteria reveals the extraordinary biosynthetic potential of Moorea and Okeania.</title>
        <authorList>
            <person name="Ferreira Leao T."/>
            <person name="Wang M."/>
            <person name="Moss N."/>
            <person name="Da Silva R."/>
            <person name="Sanders J."/>
            <person name="Nurk S."/>
            <person name="Gurevich A."/>
            <person name="Humphrey G."/>
            <person name="Reher R."/>
            <person name="Zhu Q."/>
            <person name="Belda-Ferre P."/>
            <person name="Glukhov E."/>
            <person name="Rex R."/>
            <person name="Dorrestein P.C."/>
            <person name="Knight R."/>
            <person name="Pevzner P."/>
            <person name="Gerwick W.H."/>
            <person name="Gerwick L."/>
        </authorList>
    </citation>
    <scope>NUCLEOTIDE SEQUENCE</scope>
    <source>
        <strain evidence="1">SIO1C4</strain>
    </source>
</reference>
<evidence type="ECO:0000313" key="1">
    <source>
        <dbReference type="EMBL" id="NER28431.1"/>
    </source>
</evidence>
<gene>
    <name evidence="1" type="ORF">F6J89_12550</name>
</gene>
<sequence>MTIGHCIDIRFSLRSQIKEYKLRSQVQFYPDFLDAYYTLIPASLRLRVSASPASIANINEIGIS</sequence>
<proteinExistence type="predicted"/>
<organism evidence="1">
    <name type="scientific">Symploca sp. SIO1C4</name>
    <dbReference type="NCBI Taxonomy" id="2607765"/>
    <lineage>
        <taxon>Bacteria</taxon>
        <taxon>Bacillati</taxon>
        <taxon>Cyanobacteriota</taxon>
        <taxon>Cyanophyceae</taxon>
        <taxon>Coleofasciculales</taxon>
        <taxon>Coleofasciculaceae</taxon>
        <taxon>Symploca</taxon>
    </lineage>
</organism>
<comment type="caution">
    <text evidence="1">The sequence shown here is derived from an EMBL/GenBank/DDBJ whole genome shotgun (WGS) entry which is preliminary data.</text>
</comment>
<dbReference type="AlphaFoldDB" id="A0A6B3NFP3"/>
<protein>
    <submittedName>
        <fullName evidence="1">Uncharacterized protein</fullName>
    </submittedName>
</protein>
<accession>A0A6B3NFP3</accession>